<keyword evidence="9 13" id="KW-0066">ATP synthesis</keyword>
<evidence type="ECO:0000256" key="9">
    <source>
        <dbReference type="ARBA" id="ARBA00023310"/>
    </source>
</evidence>
<keyword evidence="15" id="KW-0175">Coiled coil</keyword>
<keyword evidence="13" id="KW-1003">Cell membrane</keyword>
<evidence type="ECO:0000256" key="1">
    <source>
        <dbReference type="ARBA" id="ARBA00005513"/>
    </source>
</evidence>
<dbReference type="GO" id="GO:0046961">
    <property type="term" value="F:proton-transporting ATPase activity, rotational mechanism"/>
    <property type="evidence" value="ECO:0007669"/>
    <property type="project" value="TreeGrafter"/>
</dbReference>
<keyword evidence="4 13" id="KW-0812">Transmembrane</keyword>
<keyword evidence="2 13" id="KW-0813">Transport</keyword>
<evidence type="ECO:0000256" key="2">
    <source>
        <dbReference type="ARBA" id="ARBA00022448"/>
    </source>
</evidence>
<proteinExistence type="inferred from homology"/>
<dbReference type="PANTHER" id="PTHR33445:SF1">
    <property type="entry name" value="ATP SYNTHASE SUBUNIT B"/>
    <property type="match status" value="1"/>
</dbReference>
<dbReference type="GO" id="GO:0005886">
    <property type="term" value="C:plasma membrane"/>
    <property type="evidence" value="ECO:0007669"/>
    <property type="project" value="UniProtKB-SubCell"/>
</dbReference>
<keyword evidence="16" id="KW-0732">Signal</keyword>
<evidence type="ECO:0000256" key="16">
    <source>
        <dbReference type="SAM" id="SignalP"/>
    </source>
</evidence>
<feature type="transmembrane region" description="Helical" evidence="13">
    <location>
        <begin position="63"/>
        <end position="81"/>
    </location>
</feature>
<comment type="similarity">
    <text evidence="1 13 14">Belongs to the ATPase B chain family.</text>
</comment>
<keyword evidence="8 13" id="KW-0472">Membrane</keyword>
<comment type="function">
    <text evidence="10 13">F(1)F(0) ATP synthase produces ATP from ADP in the presence of a proton or sodium gradient. F-type ATPases consist of two structural domains, F(1) containing the extramembraneous catalytic core and F(0) containing the membrane proton channel, linked together by a central stalk and a peripheral stalk. During catalysis, ATP synthesis in the catalytic domain of F(1) is coupled via a rotary mechanism of the central stalk subunits to proton translocation.</text>
</comment>
<evidence type="ECO:0000313" key="18">
    <source>
        <dbReference type="Proteomes" id="UP000501891"/>
    </source>
</evidence>
<dbReference type="InterPro" id="IPR002146">
    <property type="entry name" value="ATP_synth_b/b'su_bac/chlpt"/>
</dbReference>
<gene>
    <name evidence="13" type="primary">atpF</name>
    <name evidence="17" type="ORF">HHL28_01950</name>
</gene>
<evidence type="ECO:0000256" key="3">
    <source>
        <dbReference type="ARBA" id="ARBA00022547"/>
    </source>
</evidence>
<dbReference type="KEGG" id="acru:HHL28_01950"/>
<evidence type="ECO:0000256" key="7">
    <source>
        <dbReference type="ARBA" id="ARBA00023065"/>
    </source>
</evidence>
<dbReference type="HAMAP" id="MF_01398">
    <property type="entry name" value="ATP_synth_b_bprime"/>
    <property type="match status" value="1"/>
</dbReference>
<keyword evidence="7 13" id="KW-0406">Ion transport</keyword>
<dbReference type="AlphaFoldDB" id="A0A858R3M5"/>
<organism evidence="17 18">
    <name type="scientific">Aerophototrophica crusticola</name>
    <dbReference type="NCBI Taxonomy" id="1709002"/>
    <lineage>
        <taxon>Bacteria</taxon>
        <taxon>Pseudomonadati</taxon>
        <taxon>Pseudomonadota</taxon>
        <taxon>Alphaproteobacteria</taxon>
        <taxon>Rhodospirillales</taxon>
        <taxon>Rhodospirillaceae</taxon>
        <taxon>Aerophototrophica</taxon>
    </lineage>
</organism>
<dbReference type="PANTHER" id="PTHR33445">
    <property type="entry name" value="ATP SYNTHASE SUBUNIT B', CHLOROPLASTIC"/>
    <property type="match status" value="1"/>
</dbReference>
<comment type="subunit">
    <text evidence="13">F-type ATPases have 2 components, F(1) - the catalytic core - and F(0) - the membrane proton channel. F(1) has five subunits: alpha(3), beta(3), gamma(1), delta(1), epsilon(1). F(0) has three main subunits: a(1), b(2) and c(10-14). The alpha and beta chains form an alternating ring which encloses part of the gamma chain. F(1) is attached to F(0) by a central stalk formed by the gamma and epsilon chains, while a peripheral stalk is formed by the delta and b chains.</text>
</comment>
<dbReference type="InterPro" id="IPR050059">
    <property type="entry name" value="ATP_synthase_B_chain"/>
</dbReference>
<accession>A0A858R3M5</accession>
<keyword evidence="5 13" id="KW-0375">Hydrogen ion transport</keyword>
<dbReference type="CDD" id="cd06503">
    <property type="entry name" value="ATP-synt_Fo_b"/>
    <property type="match status" value="1"/>
</dbReference>
<evidence type="ECO:0000256" key="4">
    <source>
        <dbReference type="ARBA" id="ARBA00022692"/>
    </source>
</evidence>
<evidence type="ECO:0000256" key="8">
    <source>
        <dbReference type="ARBA" id="ARBA00023136"/>
    </source>
</evidence>
<dbReference type="GO" id="GO:0012505">
    <property type="term" value="C:endomembrane system"/>
    <property type="evidence" value="ECO:0007669"/>
    <property type="project" value="UniProtKB-SubCell"/>
</dbReference>
<evidence type="ECO:0000256" key="12">
    <source>
        <dbReference type="ARBA" id="ARBA00037847"/>
    </source>
</evidence>
<evidence type="ECO:0000313" key="17">
    <source>
        <dbReference type="EMBL" id="QJE72029.1"/>
    </source>
</evidence>
<evidence type="ECO:0000256" key="15">
    <source>
        <dbReference type="SAM" id="Coils"/>
    </source>
</evidence>
<comment type="subcellular location">
    <subcellularLocation>
        <location evidence="13">Cell membrane</location>
        <topology evidence="13">Single-pass membrane protein</topology>
    </subcellularLocation>
    <subcellularLocation>
        <location evidence="12">Endomembrane system</location>
        <topology evidence="12">Single-pass membrane protein</topology>
    </subcellularLocation>
</comment>
<evidence type="ECO:0000256" key="10">
    <source>
        <dbReference type="ARBA" id="ARBA00025198"/>
    </source>
</evidence>
<dbReference type="EMBL" id="CP051775">
    <property type="protein sequence ID" value="QJE72029.1"/>
    <property type="molecule type" value="Genomic_DNA"/>
</dbReference>
<protein>
    <recommendedName>
        <fullName evidence="13">ATP synthase subunit b</fullName>
    </recommendedName>
    <alternativeName>
        <fullName evidence="13">ATP synthase F(0) sector subunit b</fullName>
    </alternativeName>
    <alternativeName>
        <fullName evidence="13">ATPase subunit I</fullName>
    </alternativeName>
    <alternativeName>
        <fullName evidence="13">F-type ATPase subunit b</fullName>
        <shortName evidence="13">F-ATPase subunit b</shortName>
    </alternativeName>
</protein>
<evidence type="ECO:0000256" key="5">
    <source>
        <dbReference type="ARBA" id="ARBA00022781"/>
    </source>
</evidence>
<evidence type="ECO:0000256" key="13">
    <source>
        <dbReference type="HAMAP-Rule" id="MF_01398"/>
    </source>
</evidence>
<comment type="function">
    <text evidence="11">Component of the F(0) channel, it forms part of the peripheral stalk, linking F(1) to F(0). The b'-subunit is a diverged and duplicated form of b found in plants and photosynthetic bacteria.</text>
</comment>
<reference evidence="17" key="1">
    <citation type="submission" date="2020-04" db="EMBL/GenBank/DDBJ databases">
        <title>A desert anoxygenic phototrophic bacterium fixes CO2 using RubisCO under aerobic conditions.</title>
        <authorList>
            <person name="Tang K."/>
        </authorList>
    </citation>
    <scope>NUCLEOTIDE SEQUENCE [LARGE SCALE GENOMIC DNA]</scope>
    <source>
        <strain evidence="17">MIMtkB3</strain>
    </source>
</reference>
<evidence type="ECO:0000256" key="6">
    <source>
        <dbReference type="ARBA" id="ARBA00022989"/>
    </source>
</evidence>
<dbReference type="Pfam" id="PF00430">
    <property type="entry name" value="ATP-synt_B"/>
    <property type="match status" value="1"/>
</dbReference>
<name>A0A858R3M5_9PROT</name>
<dbReference type="GO" id="GO:0046933">
    <property type="term" value="F:proton-transporting ATP synthase activity, rotational mechanism"/>
    <property type="evidence" value="ECO:0007669"/>
    <property type="project" value="UniProtKB-UniRule"/>
</dbReference>
<dbReference type="Proteomes" id="UP000501891">
    <property type="component" value="Chromosome"/>
</dbReference>
<feature type="chain" id="PRO_5032429384" description="ATP synthase subunit b" evidence="16">
    <location>
        <begin position="25"/>
        <end position="217"/>
    </location>
</feature>
<feature type="signal peptide" evidence="16">
    <location>
        <begin position="1"/>
        <end position="24"/>
    </location>
</feature>
<keyword evidence="18" id="KW-1185">Reference proteome</keyword>
<evidence type="ECO:0000256" key="14">
    <source>
        <dbReference type="RuleBase" id="RU003848"/>
    </source>
</evidence>
<sequence>MRVQSLSRWCACLAVAALAAVALAEPALAEAAGQGAAGHAADAAAHGADHGSGGLPQLNPASYASQVFWLAITFGLLFWLMSKVALPRVAEVLEARQEKITNDLEKATALKTEAEGVMQAYDKALADARASAQKLMAETVSATDAETARRNAELGADLAQRTRAAEERILAAKQTALDNVRGVAAEAAQAAVERLVGVAPSADDAGAAVDSVMRGAA</sequence>
<keyword evidence="3 13" id="KW-0138">CF(0)</keyword>
<dbReference type="GO" id="GO:0045259">
    <property type="term" value="C:proton-transporting ATP synthase complex"/>
    <property type="evidence" value="ECO:0007669"/>
    <property type="project" value="UniProtKB-KW"/>
</dbReference>
<keyword evidence="6 13" id="KW-1133">Transmembrane helix</keyword>
<feature type="coiled-coil region" evidence="15">
    <location>
        <begin position="90"/>
        <end position="138"/>
    </location>
</feature>
<evidence type="ECO:0000256" key="11">
    <source>
        <dbReference type="ARBA" id="ARBA00025614"/>
    </source>
</evidence>